<accession>A0A7C3J4X3</accession>
<name>A0A7C3J4X3_9CREN</name>
<protein>
    <recommendedName>
        <fullName evidence="1">DUF4350 domain-containing protein</fullName>
    </recommendedName>
</protein>
<comment type="caution">
    <text evidence="2">The sequence shown here is derived from an EMBL/GenBank/DDBJ whole genome shotgun (WGS) entry which is preliminary data.</text>
</comment>
<evidence type="ECO:0000313" key="2">
    <source>
        <dbReference type="EMBL" id="HFK20818.1"/>
    </source>
</evidence>
<reference evidence="2" key="1">
    <citation type="journal article" date="2020" name="mSystems">
        <title>Genome- and Community-Level Interaction Insights into Carbon Utilization and Element Cycling Functions of Hydrothermarchaeota in Hydrothermal Sediment.</title>
        <authorList>
            <person name="Zhou Z."/>
            <person name="Liu Y."/>
            <person name="Xu W."/>
            <person name="Pan J."/>
            <person name="Luo Z.H."/>
            <person name="Li M."/>
        </authorList>
    </citation>
    <scope>NUCLEOTIDE SEQUENCE [LARGE SCALE GENOMIC DNA]</scope>
    <source>
        <strain evidence="2">SpSt-468</strain>
    </source>
</reference>
<organism evidence="2">
    <name type="scientific">Candidatus Methanomethylicus mesodigestus</name>
    <dbReference type="NCBI Taxonomy" id="1867258"/>
    <lineage>
        <taxon>Archaea</taxon>
        <taxon>Thermoproteota</taxon>
        <taxon>Methanosuratincolia</taxon>
        <taxon>Candidatus Methanomethylicales</taxon>
        <taxon>Candidatus Methanomethylicaceae</taxon>
        <taxon>Candidatus Methanomethylicus</taxon>
    </lineage>
</organism>
<evidence type="ECO:0000259" key="1">
    <source>
        <dbReference type="Pfam" id="PF14258"/>
    </source>
</evidence>
<proteinExistence type="predicted"/>
<sequence length="330" mass="34741">MRARTAAACGIVAALAIAAIFLAFTPPVDDFDPLNPYWNGISGASSELKIRRSTTISEILSGPTSASPPATTALLIIGPDAPFGGEYIEAARQYILGGGMIVVMDDFGTANSLFEGLGATVRIDGRRLLDPLYMFKTQQCPKALSASSGEIALDYASAVTGSGFSTLAESSAFSYLDTNGNGRRDEGEPEGPFAVAATAPYGAGKLVVVSDSSLMINSVAALGNNTAFLRSVVGNRTLYLDQSHRSPSMFSQAKSAVAAALSVLSSPEARYLLAIGAVAIALAVNWDSIGKDKRGKDRYDEELSRVASEHPSWDAVDLLKIQEERRKAYG</sequence>
<gene>
    <name evidence="2" type="ORF">ENS19_05980</name>
</gene>
<feature type="domain" description="DUF4350" evidence="1">
    <location>
        <begin position="33"/>
        <end position="231"/>
    </location>
</feature>
<dbReference type="Pfam" id="PF14258">
    <property type="entry name" value="DUF4350"/>
    <property type="match status" value="1"/>
</dbReference>
<dbReference type="AlphaFoldDB" id="A0A7C3J4X3"/>
<dbReference type="InterPro" id="IPR025646">
    <property type="entry name" value="DUF4350"/>
</dbReference>
<dbReference type="EMBL" id="DSTX01000011">
    <property type="protein sequence ID" value="HFK20818.1"/>
    <property type="molecule type" value="Genomic_DNA"/>
</dbReference>